<dbReference type="OrthoDB" id="5796311at2759"/>
<proteinExistence type="predicted"/>
<dbReference type="EMBL" id="PDUG01000001">
    <property type="protein sequence ID" value="PIC54687.1"/>
    <property type="molecule type" value="Genomic_DNA"/>
</dbReference>
<reference evidence="3" key="1">
    <citation type="submission" date="2017-10" db="EMBL/GenBank/DDBJ databases">
        <title>Rapid genome shrinkage in a self-fertile nematode reveals novel sperm competition proteins.</title>
        <authorList>
            <person name="Yin D."/>
            <person name="Schwarz E.M."/>
            <person name="Thomas C.G."/>
            <person name="Felde R.L."/>
            <person name="Korf I.F."/>
            <person name="Cutter A.D."/>
            <person name="Schartner C.M."/>
            <person name="Ralston E.J."/>
            <person name="Meyer B.J."/>
            <person name="Haag E.S."/>
        </authorList>
    </citation>
    <scope>NUCLEOTIDE SEQUENCE [LARGE SCALE GENOMIC DNA]</scope>
    <source>
        <strain evidence="3">JU1422</strain>
    </source>
</reference>
<name>A0A2G5VSR7_9PELO</name>
<evidence type="ECO:0000259" key="1">
    <source>
        <dbReference type="PROSITE" id="PS50053"/>
    </source>
</evidence>
<feature type="domain" description="Ubiquitin-like" evidence="1">
    <location>
        <begin position="3"/>
        <end position="77"/>
    </location>
</feature>
<accession>A0A2G5VSR7</accession>
<evidence type="ECO:0000313" key="2">
    <source>
        <dbReference type="EMBL" id="PIC54687.1"/>
    </source>
</evidence>
<dbReference type="Proteomes" id="UP000230233">
    <property type="component" value="Chromosome I"/>
</dbReference>
<comment type="caution">
    <text evidence="2">The sequence shown here is derived from an EMBL/GenBank/DDBJ whole genome shotgun (WGS) entry which is preliminary data.</text>
</comment>
<keyword evidence="3" id="KW-1185">Reference proteome</keyword>
<sequence length="406" mass="46836">MEITLVLALHDHGTEPVSEMPMLFLEETTIVDLKKTIKSVHNIDENDQELFHEGVQIVSPNSTIRQLGFKEEDVIVVKHTALRFWVDFLLACEGVNDINEDMEVRRNFAQTAIDLSALLERSTFFVTHADLALEWMKKHGEAQRLIDPLLAAFKESAKEFFAREEPGSTIEVEPYYFENIDGVMAKVMNGDTPTRYYLKTYNKHYEAVEPVQPNLIETFVYRLLNYIDAGPIVHFPYISKSISLYSIMTRHVDGFQEFEQVKDAELQIKIVVEAYILRLVLGIENLDCGIFGVDKRNQLSIVDFCPPRRKFVLQRDITNGFKNENKFDRFDVCEILKEIEPEKRVEIAKVALDRWDGIRTVTSGLIDEEIAFFARQGVEFYNGTDDVEGYIRDIKANYEALRSGLQ</sequence>
<dbReference type="PANTHER" id="PTHR33651">
    <property type="entry name" value="PROTEIN CBG06246"/>
    <property type="match status" value="1"/>
</dbReference>
<dbReference type="PROSITE" id="PS50053">
    <property type="entry name" value="UBIQUITIN_2"/>
    <property type="match status" value="1"/>
</dbReference>
<gene>
    <name evidence="2" type="primary">Cnig_chr_I.g3838</name>
    <name evidence="2" type="ORF">B9Z55_003838</name>
</gene>
<dbReference type="Gene3D" id="3.10.20.90">
    <property type="entry name" value="Phosphatidylinositol 3-kinase Catalytic Subunit, Chain A, domain 1"/>
    <property type="match status" value="1"/>
</dbReference>
<dbReference type="PANTHER" id="PTHR33651:SF3">
    <property type="entry name" value="PHAGE PROTEIN"/>
    <property type="match status" value="1"/>
</dbReference>
<dbReference type="Pfam" id="PF00240">
    <property type="entry name" value="ubiquitin"/>
    <property type="match status" value="1"/>
</dbReference>
<dbReference type="AlphaFoldDB" id="A0A2G5VSR7"/>
<dbReference type="SUPFAM" id="SSF54236">
    <property type="entry name" value="Ubiquitin-like"/>
    <property type="match status" value="1"/>
</dbReference>
<organism evidence="2 3">
    <name type="scientific">Caenorhabditis nigoni</name>
    <dbReference type="NCBI Taxonomy" id="1611254"/>
    <lineage>
        <taxon>Eukaryota</taxon>
        <taxon>Metazoa</taxon>
        <taxon>Ecdysozoa</taxon>
        <taxon>Nematoda</taxon>
        <taxon>Chromadorea</taxon>
        <taxon>Rhabditida</taxon>
        <taxon>Rhabditina</taxon>
        <taxon>Rhabditomorpha</taxon>
        <taxon>Rhabditoidea</taxon>
        <taxon>Rhabditidae</taxon>
        <taxon>Peloderinae</taxon>
        <taxon>Caenorhabditis</taxon>
    </lineage>
</organism>
<protein>
    <recommendedName>
        <fullName evidence="1">Ubiquitin-like domain-containing protein</fullName>
    </recommendedName>
</protein>
<dbReference type="InterPro" id="IPR000626">
    <property type="entry name" value="Ubiquitin-like_dom"/>
</dbReference>
<evidence type="ECO:0000313" key="3">
    <source>
        <dbReference type="Proteomes" id="UP000230233"/>
    </source>
</evidence>
<dbReference type="InterPro" id="IPR029071">
    <property type="entry name" value="Ubiquitin-like_domsf"/>
</dbReference>